<organism evidence="1">
    <name type="scientific">Arundo donax</name>
    <name type="common">Giant reed</name>
    <name type="synonym">Donax arundinaceus</name>
    <dbReference type="NCBI Taxonomy" id="35708"/>
    <lineage>
        <taxon>Eukaryota</taxon>
        <taxon>Viridiplantae</taxon>
        <taxon>Streptophyta</taxon>
        <taxon>Embryophyta</taxon>
        <taxon>Tracheophyta</taxon>
        <taxon>Spermatophyta</taxon>
        <taxon>Magnoliopsida</taxon>
        <taxon>Liliopsida</taxon>
        <taxon>Poales</taxon>
        <taxon>Poaceae</taxon>
        <taxon>PACMAD clade</taxon>
        <taxon>Arundinoideae</taxon>
        <taxon>Arundineae</taxon>
        <taxon>Arundo</taxon>
    </lineage>
</organism>
<proteinExistence type="predicted"/>
<evidence type="ECO:0000313" key="1">
    <source>
        <dbReference type="EMBL" id="JAE19498.1"/>
    </source>
</evidence>
<reference evidence="1" key="2">
    <citation type="journal article" date="2015" name="Data Brief">
        <title>Shoot transcriptome of the giant reed, Arundo donax.</title>
        <authorList>
            <person name="Barrero R.A."/>
            <person name="Guerrero F.D."/>
            <person name="Moolhuijzen P."/>
            <person name="Goolsby J.A."/>
            <person name="Tidwell J."/>
            <person name="Bellgard S.E."/>
            <person name="Bellgard M.I."/>
        </authorList>
    </citation>
    <scope>NUCLEOTIDE SEQUENCE</scope>
    <source>
        <tissue evidence="1">Shoot tissue taken approximately 20 cm above the soil surface</tissue>
    </source>
</reference>
<protein>
    <submittedName>
        <fullName evidence="1">Uncharacterized protein</fullName>
    </submittedName>
</protein>
<name>A0A0A9GFS2_ARUDO</name>
<sequence>MLTLAGIADFVQSRRKIQIFLLSLHLQLIQHAYSLRRHQVN</sequence>
<dbReference type="EMBL" id="GBRH01178398">
    <property type="protein sequence ID" value="JAE19498.1"/>
    <property type="molecule type" value="Transcribed_RNA"/>
</dbReference>
<reference evidence="1" key="1">
    <citation type="submission" date="2014-09" db="EMBL/GenBank/DDBJ databases">
        <authorList>
            <person name="Magalhaes I.L.F."/>
            <person name="Oliveira U."/>
            <person name="Santos F.R."/>
            <person name="Vidigal T.H.D.A."/>
            <person name="Brescovit A.D."/>
            <person name="Santos A.J."/>
        </authorList>
    </citation>
    <scope>NUCLEOTIDE SEQUENCE</scope>
    <source>
        <tissue evidence="1">Shoot tissue taken approximately 20 cm above the soil surface</tissue>
    </source>
</reference>
<dbReference type="AlphaFoldDB" id="A0A0A9GFS2"/>
<accession>A0A0A9GFS2</accession>